<dbReference type="GO" id="GO:0016747">
    <property type="term" value="F:acyltransferase activity, transferring groups other than amino-acyl groups"/>
    <property type="evidence" value="ECO:0007669"/>
    <property type="project" value="InterPro"/>
</dbReference>
<evidence type="ECO:0000313" key="4">
    <source>
        <dbReference type="EMBL" id="TJY37733.1"/>
    </source>
</evidence>
<dbReference type="PROSITE" id="PS51186">
    <property type="entry name" value="GNAT"/>
    <property type="match status" value="1"/>
</dbReference>
<sequence>MNISIRTFNEQDWASVSKIYAEGIATGIATFETEVPSFEIWNEKFIKKCRLVAQTNNEVVGFAVLSQVSKRDVYKGVAEVTVYVAKNSRGKGIGKLLLEALVEESEKEGFWTLQAGIFSLNKASIELHEKCGFRVVGVREKIGKRDGKWLNNHFLERRSKKVGL</sequence>
<dbReference type="Gene3D" id="3.40.630.30">
    <property type="match status" value="1"/>
</dbReference>
<keyword evidence="5" id="KW-1185">Reference proteome</keyword>
<dbReference type="Pfam" id="PF00583">
    <property type="entry name" value="Acetyltransf_1"/>
    <property type="match status" value="1"/>
</dbReference>
<comment type="caution">
    <text evidence="4">The sequence shown here is derived from an EMBL/GenBank/DDBJ whole genome shotgun (WGS) entry which is preliminary data.</text>
</comment>
<dbReference type="CDD" id="cd04301">
    <property type="entry name" value="NAT_SF"/>
    <property type="match status" value="1"/>
</dbReference>
<dbReference type="PANTHER" id="PTHR43072:SF23">
    <property type="entry name" value="UPF0039 PROTEIN C11D3.02C"/>
    <property type="match status" value="1"/>
</dbReference>
<dbReference type="SUPFAM" id="SSF55729">
    <property type="entry name" value="Acyl-CoA N-acyltransferases (Nat)"/>
    <property type="match status" value="1"/>
</dbReference>
<evidence type="ECO:0000259" key="3">
    <source>
        <dbReference type="PROSITE" id="PS51186"/>
    </source>
</evidence>
<dbReference type="RefSeq" id="WP_136839867.1">
    <property type="nucleotide sequence ID" value="NZ_SUPL01000001.1"/>
</dbReference>
<dbReference type="EMBL" id="SUPL01000001">
    <property type="protein sequence ID" value="TJY37733.1"/>
    <property type="molecule type" value="Genomic_DNA"/>
</dbReference>
<dbReference type="Proteomes" id="UP000307657">
    <property type="component" value="Unassembled WGS sequence"/>
</dbReference>
<evidence type="ECO:0000256" key="2">
    <source>
        <dbReference type="ARBA" id="ARBA00023315"/>
    </source>
</evidence>
<accession>A0A4U0F069</accession>
<feature type="domain" description="N-acetyltransferase" evidence="3">
    <location>
        <begin position="3"/>
        <end position="161"/>
    </location>
</feature>
<reference evidence="4 5" key="1">
    <citation type="submission" date="2019-04" db="EMBL/GenBank/DDBJ databases">
        <title>Lacinutrix sp. nov., isolated from marine water.</title>
        <authorList>
            <person name="Kim W."/>
        </authorList>
    </citation>
    <scope>NUCLEOTIDE SEQUENCE [LARGE SCALE GENOMIC DNA]</scope>
    <source>
        <strain evidence="4 5">CAU 1491</strain>
    </source>
</reference>
<name>A0A4U0F069_9FLAO</name>
<proteinExistence type="predicted"/>
<dbReference type="PANTHER" id="PTHR43072">
    <property type="entry name" value="N-ACETYLTRANSFERASE"/>
    <property type="match status" value="1"/>
</dbReference>
<evidence type="ECO:0000256" key="1">
    <source>
        <dbReference type="ARBA" id="ARBA00022679"/>
    </source>
</evidence>
<dbReference type="OrthoDB" id="9799096at2"/>
<gene>
    <name evidence="4" type="ORF">E5167_00315</name>
</gene>
<keyword evidence="2" id="KW-0012">Acyltransferase</keyword>
<protein>
    <submittedName>
        <fullName evidence="4">N-acetyltransferase</fullName>
    </submittedName>
</protein>
<dbReference type="InterPro" id="IPR016181">
    <property type="entry name" value="Acyl_CoA_acyltransferase"/>
</dbReference>
<dbReference type="AlphaFoldDB" id="A0A4U0F069"/>
<dbReference type="InterPro" id="IPR000182">
    <property type="entry name" value="GNAT_dom"/>
</dbReference>
<organism evidence="4 5">
    <name type="scientific">Pontimicrobium aquaticum</name>
    <dbReference type="NCBI Taxonomy" id="2565367"/>
    <lineage>
        <taxon>Bacteria</taxon>
        <taxon>Pseudomonadati</taxon>
        <taxon>Bacteroidota</taxon>
        <taxon>Flavobacteriia</taxon>
        <taxon>Flavobacteriales</taxon>
        <taxon>Flavobacteriaceae</taxon>
        <taxon>Pontimicrobium</taxon>
    </lineage>
</organism>
<keyword evidence="1 4" id="KW-0808">Transferase</keyword>
<evidence type="ECO:0000313" key="5">
    <source>
        <dbReference type="Proteomes" id="UP000307657"/>
    </source>
</evidence>